<dbReference type="PANTHER" id="PTHR46060:SF2">
    <property type="entry name" value="HISTONE-LYSINE N-METHYLTRANSFERASE SETMAR"/>
    <property type="match status" value="1"/>
</dbReference>
<organism evidence="2 3">
    <name type="scientific">Dinoponera quadriceps</name>
    <name type="common">South American ant</name>
    <dbReference type="NCBI Taxonomy" id="609295"/>
    <lineage>
        <taxon>Eukaryota</taxon>
        <taxon>Metazoa</taxon>
        <taxon>Ecdysozoa</taxon>
        <taxon>Arthropoda</taxon>
        <taxon>Hexapoda</taxon>
        <taxon>Insecta</taxon>
        <taxon>Pterygota</taxon>
        <taxon>Neoptera</taxon>
        <taxon>Endopterygota</taxon>
        <taxon>Hymenoptera</taxon>
        <taxon>Apocrita</taxon>
        <taxon>Aculeata</taxon>
        <taxon>Formicoidea</taxon>
        <taxon>Formicidae</taxon>
        <taxon>Ponerinae</taxon>
        <taxon>Ponerini</taxon>
        <taxon>Dinoponera</taxon>
    </lineage>
</organism>
<dbReference type="RefSeq" id="XP_014479919.1">
    <property type="nucleotide sequence ID" value="XM_014624433.1"/>
</dbReference>
<dbReference type="GO" id="GO:0006303">
    <property type="term" value="P:double-strand break repair via nonhomologous end joining"/>
    <property type="evidence" value="ECO:0007669"/>
    <property type="project" value="TreeGrafter"/>
</dbReference>
<evidence type="ECO:0000313" key="2">
    <source>
        <dbReference type="Proteomes" id="UP000515204"/>
    </source>
</evidence>
<reference evidence="3" key="1">
    <citation type="submission" date="2025-08" db="UniProtKB">
        <authorList>
            <consortium name="RefSeq"/>
        </authorList>
    </citation>
    <scope>IDENTIFICATION</scope>
</reference>
<dbReference type="GO" id="GO:0035861">
    <property type="term" value="C:site of double-strand break"/>
    <property type="evidence" value="ECO:0007669"/>
    <property type="project" value="TreeGrafter"/>
</dbReference>
<proteinExistence type="predicted"/>
<dbReference type="PANTHER" id="PTHR46060">
    <property type="entry name" value="MARINER MOS1 TRANSPOSASE-LIKE PROTEIN"/>
    <property type="match status" value="1"/>
</dbReference>
<protein>
    <submittedName>
        <fullName evidence="3">Histone-lysine N-methyltransferase SETMAR-like</fullName>
    </submittedName>
</protein>
<dbReference type="GO" id="GO:0003697">
    <property type="term" value="F:single-stranded DNA binding"/>
    <property type="evidence" value="ECO:0007669"/>
    <property type="project" value="TreeGrafter"/>
</dbReference>
<dbReference type="GO" id="GO:0005634">
    <property type="term" value="C:nucleus"/>
    <property type="evidence" value="ECO:0007669"/>
    <property type="project" value="TreeGrafter"/>
</dbReference>
<gene>
    <name evidence="3" type="primary">LOC106747126</name>
</gene>
<dbReference type="GO" id="GO:0044774">
    <property type="term" value="P:mitotic DNA integrity checkpoint signaling"/>
    <property type="evidence" value="ECO:0007669"/>
    <property type="project" value="TreeGrafter"/>
</dbReference>
<sequence>MEQLDKQYFPSLMLFFFRKGKSATQAKKKICATYGNDAVTERMCQKWFKKFRAGDTTLEDEDERSVPPVIADDNQIKTLIENNQRYTTQEIAEILHLSHTTVIEYLQELGYVNRFDLWVPHDLPEENLVDRISICDSLLKRNTNSPFLKRIVTGDETWIIYNNAVRKQSQGKCSIKLSTAPKAELHPQKAKLCIWWDWKGVIYYELLPKNVQLNSNKYCAQLDKLKEAIAEKRPELINRKGVLFHQDNAKPHICLITQKKILQLGWDVLPHPIYSPDVAPSNYYLFRSLQNFLNDKAFASLEDCKEHLQQFFAEKTPEYYAQGIMQLPIRWQKVIENKGCHIND</sequence>
<accession>A0A6P3XPI4</accession>
<dbReference type="GO" id="GO:0000014">
    <property type="term" value="F:single-stranded DNA endodeoxyribonuclease activity"/>
    <property type="evidence" value="ECO:0007669"/>
    <property type="project" value="TreeGrafter"/>
</dbReference>
<evidence type="ECO:0000313" key="3">
    <source>
        <dbReference type="RefSeq" id="XP_014479919.1"/>
    </source>
</evidence>
<dbReference type="Pfam" id="PF01359">
    <property type="entry name" value="Transposase_1"/>
    <property type="match status" value="1"/>
</dbReference>
<dbReference type="Proteomes" id="UP000515204">
    <property type="component" value="Unplaced"/>
</dbReference>
<dbReference type="GO" id="GO:0044547">
    <property type="term" value="F:DNA topoisomerase binding"/>
    <property type="evidence" value="ECO:0007669"/>
    <property type="project" value="TreeGrafter"/>
</dbReference>
<dbReference type="InterPro" id="IPR001888">
    <property type="entry name" value="Transposase_1"/>
</dbReference>
<dbReference type="GO" id="GO:0003690">
    <property type="term" value="F:double-stranded DNA binding"/>
    <property type="evidence" value="ECO:0007669"/>
    <property type="project" value="TreeGrafter"/>
</dbReference>
<dbReference type="GeneID" id="106747126"/>
<dbReference type="GO" id="GO:0042800">
    <property type="term" value="F:histone H3K4 methyltransferase activity"/>
    <property type="evidence" value="ECO:0007669"/>
    <property type="project" value="TreeGrafter"/>
</dbReference>
<feature type="domain" description="Mos1 transposase HTH" evidence="1">
    <location>
        <begin position="7"/>
        <end position="55"/>
    </location>
</feature>
<dbReference type="InterPro" id="IPR036388">
    <property type="entry name" value="WH-like_DNA-bd_sf"/>
</dbReference>
<name>A0A6P3XPI4_DINQU</name>
<dbReference type="AlphaFoldDB" id="A0A6P3XPI4"/>
<dbReference type="InterPro" id="IPR036397">
    <property type="entry name" value="RNaseH_sf"/>
</dbReference>
<dbReference type="Gene3D" id="1.10.10.10">
    <property type="entry name" value="Winged helix-like DNA-binding domain superfamily/Winged helix DNA-binding domain"/>
    <property type="match status" value="1"/>
</dbReference>
<keyword evidence="2" id="KW-1185">Reference proteome</keyword>
<dbReference type="Pfam" id="PF17906">
    <property type="entry name" value="HTH_48"/>
    <property type="match status" value="1"/>
</dbReference>
<dbReference type="GO" id="GO:0015074">
    <property type="term" value="P:DNA integration"/>
    <property type="evidence" value="ECO:0007669"/>
    <property type="project" value="TreeGrafter"/>
</dbReference>
<dbReference type="GO" id="GO:0000793">
    <property type="term" value="C:condensed chromosome"/>
    <property type="evidence" value="ECO:0007669"/>
    <property type="project" value="TreeGrafter"/>
</dbReference>
<dbReference type="GO" id="GO:0000729">
    <property type="term" value="P:DNA double-strand break processing"/>
    <property type="evidence" value="ECO:0007669"/>
    <property type="project" value="TreeGrafter"/>
</dbReference>
<dbReference type="KEGG" id="dqu:106747126"/>
<dbReference type="InterPro" id="IPR041426">
    <property type="entry name" value="Mos1_HTH"/>
</dbReference>
<dbReference type="GO" id="GO:0046975">
    <property type="term" value="F:histone H3K36 methyltransferase activity"/>
    <property type="evidence" value="ECO:0007669"/>
    <property type="project" value="TreeGrafter"/>
</dbReference>
<dbReference type="OrthoDB" id="7600185at2759"/>
<evidence type="ECO:0000259" key="1">
    <source>
        <dbReference type="Pfam" id="PF17906"/>
    </source>
</evidence>
<dbReference type="Gene3D" id="1.10.10.1450">
    <property type="match status" value="1"/>
</dbReference>
<dbReference type="Gene3D" id="3.30.420.10">
    <property type="entry name" value="Ribonuclease H-like superfamily/Ribonuclease H"/>
    <property type="match status" value="1"/>
</dbReference>
<dbReference type="GO" id="GO:0031297">
    <property type="term" value="P:replication fork processing"/>
    <property type="evidence" value="ECO:0007669"/>
    <property type="project" value="TreeGrafter"/>
</dbReference>
<dbReference type="InterPro" id="IPR052709">
    <property type="entry name" value="Transposase-MT_Hybrid"/>
</dbReference>